<feature type="region of interest" description="Disordered" evidence="1">
    <location>
        <begin position="289"/>
        <end position="350"/>
    </location>
</feature>
<evidence type="ECO:0000313" key="3">
    <source>
        <dbReference type="Proteomes" id="UP000827549"/>
    </source>
</evidence>
<proteinExistence type="predicted"/>
<accession>A0AAF0YFE2</accession>
<organism evidence="2 3">
    <name type="scientific">Vanrija pseudolonga</name>
    <dbReference type="NCBI Taxonomy" id="143232"/>
    <lineage>
        <taxon>Eukaryota</taxon>
        <taxon>Fungi</taxon>
        <taxon>Dikarya</taxon>
        <taxon>Basidiomycota</taxon>
        <taxon>Agaricomycotina</taxon>
        <taxon>Tremellomycetes</taxon>
        <taxon>Trichosporonales</taxon>
        <taxon>Trichosporonaceae</taxon>
        <taxon>Vanrija</taxon>
    </lineage>
</organism>
<dbReference type="EMBL" id="CP086719">
    <property type="protein sequence ID" value="WOO84752.1"/>
    <property type="molecule type" value="Genomic_DNA"/>
</dbReference>
<feature type="region of interest" description="Disordered" evidence="1">
    <location>
        <begin position="68"/>
        <end position="222"/>
    </location>
</feature>
<dbReference type="AlphaFoldDB" id="A0AAF0YFE2"/>
<dbReference type="PANTHER" id="PTHR15410:SF2">
    <property type="entry name" value="HIRA-INTERACTING PROTEIN 3"/>
    <property type="match status" value="1"/>
</dbReference>
<dbReference type="RefSeq" id="XP_062630778.1">
    <property type="nucleotide sequence ID" value="XM_062774794.1"/>
</dbReference>
<protein>
    <submittedName>
        <fullName evidence="2">HIRA-interacting protein 3</fullName>
    </submittedName>
</protein>
<dbReference type="GeneID" id="87811432"/>
<gene>
    <name evidence="2" type="primary">HIRIP3</name>
    <name evidence="2" type="ORF">LOC62_06G008265</name>
</gene>
<reference evidence="2" key="1">
    <citation type="submission" date="2023-10" db="EMBL/GenBank/DDBJ databases">
        <authorList>
            <person name="Noh H."/>
        </authorList>
    </citation>
    <scope>NUCLEOTIDE SEQUENCE</scope>
    <source>
        <strain evidence="2">DUCC4014</strain>
    </source>
</reference>
<name>A0AAF0YFE2_9TREE</name>
<dbReference type="Proteomes" id="UP000827549">
    <property type="component" value="Chromosome 6"/>
</dbReference>
<dbReference type="PANTHER" id="PTHR15410">
    <property type="entry name" value="HIRA-INTERACTING PROTEIN 3"/>
    <property type="match status" value="1"/>
</dbReference>
<dbReference type="GO" id="GO:0005634">
    <property type="term" value="C:nucleus"/>
    <property type="evidence" value="ECO:0007669"/>
    <property type="project" value="TreeGrafter"/>
</dbReference>
<dbReference type="InterPro" id="IPR037647">
    <property type="entry name" value="HIRIP3"/>
</dbReference>
<feature type="compositionally biased region" description="Low complexity" evidence="1">
    <location>
        <begin position="180"/>
        <end position="190"/>
    </location>
</feature>
<evidence type="ECO:0000256" key="1">
    <source>
        <dbReference type="SAM" id="MobiDB-lite"/>
    </source>
</evidence>
<keyword evidence="3" id="KW-1185">Reference proteome</keyword>
<feature type="compositionally biased region" description="Basic and acidic residues" evidence="1">
    <location>
        <begin position="289"/>
        <end position="299"/>
    </location>
</feature>
<evidence type="ECO:0000313" key="2">
    <source>
        <dbReference type="EMBL" id="WOO84752.1"/>
    </source>
</evidence>
<feature type="compositionally biased region" description="Acidic residues" evidence="1">
    <location>
        <begin position="69"/>
        <end position="82"/>
    </location>
</feature>
<sequence length="350" mass="37007">MSAAILAKIPKHARLVVRRANEDGSLDRGELTMSAARLAVCKSLGLAPGALDGADAKSAVKSAIREAIESLEDGNDDEEEGSVAEGSKSSEEDEPPARKPTKAATTKPRAPKGRKSAATVSDNESEEEKPKAASRKKITRREETPEVEVIEVPGSPASSVMSSVYDEPQKKGKAKTKPRSASVSSAMSSVYDEPQTKRKAKEPKATAGKAKKAKKDPNEGLSADEVRVNNLKRMVLACGVRKMWTKELANCSSPREEAKHIVSLLESLGMEGKPTLAKAKALKEQRELASELNDVKQFEASRGLSARGSGGRSRRSAVAAGSSSEGENGTKDSSAMAAVMDFLGGDSDSD</sequence>